<protein>
    <submittedName>
        <fullName evidence="1">Uncharacterized protein</fullName>
    </submittedName>
</protein>
<name>A0AAD5UXF7_9APHY</name>
<dbReference type="Proteomes" id="UP001212997">
    <property type="component" value="Unassembled WGS sequence"/>
</dbReference>
<dbReference type="EMBL" id="JANAWD010000378">
    <property type="protein sequence ID" value="KAJ3480385.1"/>
    <property type="molecule type" value="Genomic_DNA"/>
</dbReference>
<evidence type="ECO:0000313" key="2">
    <source>
        <dbReference type="Proteomes" id="UP001212997"/>
    </source>
</evidence>
<dbReference type="AlphaFoldDB" id="A0AAD5UXF7"/>
<evidence type="ECO:0000313" key="1">
    <source>
        <dbReference type="EMBL" id="KAJ3480385.1"/>
    </source>
</evidence>
<reference evidence="1" key="1">
    <citation type="submission" date="2022-07" db="EMBL/GenBank/DDBJ databases">
        <title>Genome Sequence of Physisporinus lineatus.</title>
        <authorList>
            <person name="Buettner E."/>
        </authorList>
    </citation>
    <scope>NUCLEOTIDE SEQUENCE</scope>
    <source>
        <strain evidence="1">VT162</strain>
    </source>
</reference>
<sequence length="235" mass="25863">MPGITDTSHRIPHALSSSQERKLVDYLDTQFLEITRNFKKRSDPSSNLPSLSDYLNATHTLLSLILQIPPIDPSTSLRTTLLLRLTGEVMDSILGYKPEPRFLSQLLEWLGDLDNAWLAVLRSQTWDTETAQGVDLIIDQEGAAATPNIRSTPMNQTERARLRSLLIGGTARMEEWLVNLGSPSTTAETDSEGLDDMLERLGLQQGFDDLFSGTLSEMGSLGGSVNNPEGMEGTC</sequence>
<proteinExistence type="predicted"/>
<keyword evidence="2" id="KW-1185">Reference proteome</keyword>
<accession>A0AAD5UXF7</accession>
<comment type="caution">
    <text evidence="1">The sequence shown here is derived from an EMBL/GenBank/DDBJ whole genome shotgun (WGS) entry which is preliminary data.</text>
</comment>
<gene>
    <name evidence="1" type="ORF">NLI96_g8382</name>
</gene>
<organism evidence="1 2">
    <name type="scientific">Meripilus lineatus</name>
    <dbReference type="NCBI Taxonomy" id="2056292"/>
    <lineage>
        <taxon>Eukaryota</taxon>
        <taxon>Fungi</taxon>
        <taxon>Dikarya</taxon>
        <taxon>Basidiomycota</taxon>
        <taxon>Agaricomycotina</taxon>
        <taxon>Agaricomycetes</taxon>
        <taxon>Polyporales</taxon>
        <taxon>Meripilaceae</taxon>
        <taxon>Meripilus</taxon>
    </lineage>
</organism>